<feature type="region of interest" description="Disordered" evidence="1">
    <location>
        <begin position="584"/>
        <end position="620"/>
    </location>
</feature>
<comment type="caution">
    <text evidence="2">The sequence shown here is derived from an EMBL/GenBank/DDBJ whole genome shotgun (WGS) entry which is preliminary data.</text>
</comment>
<keyword evidence="2" id="KW-0966">Cell projection</keyword>
<dbReference type="Proteomes" id="UP001596047">
    <property type="component" value="Unassembled WGS sequence"/>
</dbReference>
<evidence type="ECO:0000256" key="1">
    <source>
        <dbReference type="SAM" id="MobiDB-lite"/>
    </source>
</evidence>
<keyword evidence="3" id="KW-1185">Reference proteome</keyword>
<evidence type="ECO:0000313" key="3">
    <source>
        <dbReference type="Proteomes" id="UP001596047"/>
    </source>
</evidence>
<feature type="region of interest" description="Disordered" evidence="1">
    <location>
        <begin position="311"/>
        <end position="332"/>
    </location>
</feature>
<evidence type="ECO:0000313" key="2">
    <source>
        <dbReference type="EMBL" id="MFC5649029.1"/>
    </source>
</evidence>
<keyword evidence="2" id="KW-0969">Cilium</keyword>
<gene>
    <name evidence="2" type="ORF">ACFPYJ_07780</name>
</gene>
<organism evidence="2 3">
    <name type="scientific">Paenibacillus solisilvae</name>
    <dbReference type="NCBI Taxonomy" id="2486751"/>
    <lineage>
        <taxon>Bacteria</taxon>
        <taxon>Bacillati</taxon>
        <taxon>Bacillota</taxon>
        <taxon>Bacilli</taxon>
        <taxon>Bacillales</taxon>
        <taxon>Paenibacillaceae</taxon>
        <taxon>Paenibacillus</taxon>
    </lineage>
</organism>
<accession>A0ABW0VW88</accession>
<dbReference type="RefSeq" id="WP_379187518.1">
    <property type="nucleotide sequence ID" value="NZ_JBHSOW010000028.1"/>
</dbReference>
<protein>
    <submittedName>
        <fullName evidence="2">Flagellar hook-length control protein FliK</fullName>
    </submittedName>
</protein>
<sequence length="620" mass="65118">MMNMNIGQLVRGLLGEVQAGDSKALELKVGQVVRGVIMQMMDNNEAMVQINGTLVQAKLETALQPGQSTLLQVQPQSASGTLVLKMVDQHAASFTEESVKEWVKTLALPDQKWAAELVRDLRRDGAVLTREIAKQFQQAAAAMPKGGDTQQWMQAAALAFKRGLPMTGATVGALQQSLSGAPAHALLEALERGLAAWSGAAVSAEAAGGAKPQTSAAQAAAAKLQALLAQGAALAAKPSGAMAELGGAKPPALGLQAAPGEAEIPLLNGRAPVSENTVVVSTSSVRQTGQQSINPVSVLASITSNQQQAEQAAEPSQTSTTNAYTLESSSSSSGWVGKLMKWLGIDHEHLLALSTVADGIQNSSRSSEQTEDGLQTGQQANLNTKASATEQAATVPHNDRNSSFVPMERAVQLLQAGMTLPTLAQDDSVKAAADTFKSALLTLAAGDDVPQSLRDTAQQLVQHVTGQQLLLTPERTGSPFTHVTMFIPMQGPDGSQTASVHIQTGRGRKGELDADNCRLLFDLKMKTLGDTIVDVQVVDKIVSLNLWNDHPVITDLLESSRGEMAQALQGAGFKLLTLRSKPMPNRTVHSDSDADAKGSVPAASAPEWSSKPYRGVDIRA</sequence>
<reference evidence="3" key="1">
    <citation type="journal article" date="2019" name="Int. J. Syst. Evol. Microbiol.">
        <title>The Global Catalogue of Microorganisms (GCM) 10K type strain sequencing project: providing services to taxonomists for standard genome sequencing and annotation.</title>
        <authorList>
            <consortium name="The Broad Institute Genomics Platform"/>
            <consortium name="The Broad Institute Genome Sequencing Center for Infectious Disease"/>
            <person name="Wu L."/>
            <person name="Ma J."/>
        </authorList>
    </citation>
    <scope>NUCLEOTIDE SEQUENCE [LARGE SCALE GENOMIC DNA]</scope>
    <source>
        <strain evidence="3">CGMCC 1.3240</strain>
    </source>
</reference>
<keyword evidence="2" id="KW-0282">Flagellum</keyword>
<name>A0ABW0VW88_9BACL</name>
<feature type="compositionally biased region" description="Polar residues" evidence="1">
    <location>
        <begin position="315"/>
        <end position="327"/>
    </location>
</feature>
<dbReference type="EMBL" id="JBHSOW010000028">
    <property type="protein sequence ID" value="MFC5649029.1"/>
    <property type="molecule type" value="Genomic_DNA"/>
</dbReference>
<proteinExistence type="predicted"/>